<feature type="domain" description="Cytochrome c oxidase subunit IV bacterial aa3 type" evidence="2">
    <location>
        <begin position="4"/>
        <end position="49"/>
    </location>
</feature>
<dbReference type="OrthoDB" id="9812071at2"/>
<dbReference type="AlphaFoldDB" id="Q1QGA5"/>
<name>Q1QGA5_NITHX</name>
<feature type="transmembrane region" description="Helical" evidence="1">
    <location>
        <begin position="27"/>
        <end position="49"/>
    </location>
</feature>
<dbReference type="InterPro" id="IPR012422">
    <property type="entry name" value="Cyt_c_oxidase_su4_bac-aa3"/>
</dbReference>
<keyword evidence="1" id="KW-0472">Membrane</keyword>
<keyword evidence="1" id="KW-0812">Transmembrane</keyword>
<dbReference type="KEGG" id="nha:Nham_4090"/>
<evidence type="ECO:0000313" key="3">
    <source>
        <dbReference type="EMBL" id="ABE64742.1"/>
    </source>
</evidence>
<proteinExistence type="predicted"/>
<dbReference type="SUPFAM" id="SSF81469">
    <property type="entry name" value="Bacterial aa3 type cytochrome c oxidase subunit IV"/>
    <property type="match status" value="1"/>
</dbReference>
<dbReference type="EMBL" id="CP000320">
    <property type="protein sequence ID" value="ABE64742.1"/>
    <property type="molecule type" value="Genomic_DNA"/>
</dbReference>
<accession>Q1QGA5</accession>
<geneLocation type="plasmid" evidence="4">
    <name>pNITHX1</name>
</geneLocation>
<dbReference type="Proteomes" id="UP000001953">
    <property type="component" value="Plasmid 1"/>
</dbReference>
<dbReference type="RefSeq" id="WP_011504994.1">
    <property type="nucleotide sequence ID" value="NC_007959.1"/>
</dbReference>
<keyword evidence="4" id="KW-1185">Reference proteome</keyword>
<sequence length="50" mass="5543">MSDHSQIVYSAAEWMDYPAHEKTYNSFVKLGTIFASTAATVLALMAIFLT</sequence>
<evidence type="ECO:0000313" key="4">
    <source>
        <dbReference type="Proteomes" id="UP000001953"/>
    </source>
</evidence>
<keyword evidence="1" id="KW-1133">Transmembrane helix</keyword>
<gene>
    <name evidence="3" type="ordered locus">Nham_4090</name>
</gene>
<protein>
    <recommendedName>
        <fullName evidence="2">Cytochrome c oxidase subunit IV bacterial aa3 type domain-containing protein</fullName>
    </recommendedName>
</protein>
<evidence type="ECO:0000259" key="2">
    <source>
        <dbReference type="Pfam" id="PF07835"/>
    </source>
</evidence>
<dbReference type="Pfam" id="PF07835">
    <property type="entry name" value="COX4_pro_2"/>
    <property type="match status" value="1"/>
</dbReference>
<dbReference type="InterPro" id="IPR036596">
    <property type="entry name" value="Cyt-C_aa3_sf"/>
</dbReference>
<evidence type="ECO:0000256" key="1">
    <source>
        <dbReference type="SAM" id="Phobius"/>
    </source>
</evidence>
<dbReference type="HOGENOM" id="CLU_174805_1_0_5"/>
<organism evidence="3 4">
    <name type="scientific">Nitrobacter hamburgensis (strain DSM 10229 / NCIMB 13809 / X14)</name>
    <dbReference type="NCBI Taxonomy" id="323097"/>
    <lineage>
        <taxon>Bacteria</taxon>
        <taxon>Pseudomonadati</taxon>
        <taxon>Pseudomonadota</taxon>
        <taxon>Alphaproteobacteria</taxon>
        <taxon>Hyphomicrobiales</taxon>
        <taxon>Nitrobacteraceae</taxon>
        <taxon>Nitrobacter</taxon>
    </lineage>
</organism>
<dbReference type="Gene3D" id="1.20.5.160">
    <property type="entry name" value="Bacterial aa3 type cytochrome c oxidase subunit IV"/>
    <property type="match status" value="1"/>
</dbReference>
<keyword evidence="3" id="KW-0614">Plasmid</keyword>
<reference evidence="4" key="1">
    <citation type="submission" date="2006-03" db="EMBL/GenBank/DDBJ databases">
        <title>Complete sequence of plasmid 1 of Nitrobacter hamburgensis X14.</title>
        <authorList>
            <consortium name="US DOE Joint Genome Institute"/>
            <person name="Copeland A."/>
            <person name="Lucas S."/>
            <person name="Lapidus A."/>
            <person name="Barry K."/>
            <person name="Detter J.C."/>
            <person name="Glavina del Rio T."/>
            <person name="Hammon N."/>
            <person name="Israni S."/>
            <person name="Dalin E."/>
            <person name="Tice H."/>
            <person name="Pitluck S."/>
            <person name="Chain P."/>
            <person name="Malfatti S."/>
            <person name="Shin M."/>
            <person name="Vergez L."/>
            <person name="Schmutz J."/>
            <person name="Larimer F."/>
            <person name="Land M."/>
            <person name="Hauser L."/>
            <person name="Kyrpides N."/>
            <person name="Ivanova N."/>
            <person name="Ward B."/>
            <person name="Arp D."/>
            <person name="Klotz M."/>
            <person name="Stein L."/>
            <person name="O'Mullan G."/>
            <person name="Starkenburg S."/>
            <person name="Sayavedra L."/>
            <person name="Poret-Peterson A.T."/>
            <person name="Gentry M.E."/>
            <person name="Bruce D."/>
            <person name="Richardson P."/>
        </authorList>
    </citation>
    <scope>NUCLEOTIDE SEQUENCE [LARGE SCALE GENOMIC DNA]</scope>
    <source>
        <strain evidence="4">DSM 10229 / NCIMB 13809 / X14</strain>
        <plasmid evidence="4">Plasmid pNITHX1</plasmid>
    </source>
</reference>